<evidence type="ECO:0008006" key="3">
    <source>
        <dbReference type="Google" id="ProtNLM"/>
    </source>
</evidence>
<organism evidence="1 2">
    <name type="scientific">Pelobium manganitolerans</name>
    <dbReference type="NCBI Taxonomy" id="1842495"/>
    <lineage>
        <taxon>Bacteria</taxon>
        <taxon>Pseudomonadati</taxon>
        <taxon>Bacteroidota</taxon>
        <taxon>Sphingobacteriia</taxon>
        <taxon>Sphingobacteriales</taxon>
        <taxon>Sphingobacteriaceae</taxon>
        <taxon>Pelobium</taxon>
    </lineage>
</organism>
<dbReference type="EMBL" id="MBTA01000023">
    <property type="protein sequence ID" value="RKD16202.1"/>
    <property type="molecule type" value="Genomic_DNA"/>
</dbReference>
<evidence type="ECO:0000313" key="1">
    <source>
        <dbReference type="EMBL" id="RKD16202.1"/>
    </source>
</evidence>
<proteinExistence type="predicted"/>
<name>A0A419S5S6_9SPHI</name>
<protein>
    <recommendedName>
        <fullName evidence="3">Lipoprotein</fullName>
    </recommendedName>
</protein>
<sequence length="141" mass="15658">METVKITKGLVLLALPALVTTACSHSDAKYKNLQTGEKVYIIKSESGQAIDSVSGKPVEFYVDLDTKDTIYGETGEVVNNKIVKTADNVYKLDESKFKSDVEKLLESGEDVKVKRDGDELKIKTDDKKIKIEDGETKVKDR</sequence>
<reference evidence="1 2" key="1">
    <citation type="submission" date="2016-07" db="EMBL/GenBank/DDBJ databases">
        <title>Genome of Pelobium manganitolerans.</title>
        <authorList>
            <person name="Wu S."/>
            <person name="Wang G."/>
        </authorList>
    </citation>
    <scope>NUCLEOTIDE SEQUENCE [LARGE SCALE GENOMIC DNA]</scope>
    <source>
        <strain evidence="1 2">YS-25</strain>
    </source>
</reference>
<dbReference type="PROSITE" id="PS51257">
    <property type="entry name" value="PROKAR_LIPOPROTEIN"/>
    <property type="match status" value="1"/>
</dbReference>
<dbReference type="OrthoDB" id="772008at2"/>
<dbReference type="AlphaFoldDB" id="A0A419S5S6"/>
<keyword evidence="2" id="KW-1185">Reference proteome</keyword>
<evidence type="ECO:0000313" key="2">
    <source>
        <dbReference type="Proteomes" id="UP000283433"/>
    </source>
</evidence>
<accession>A0A419S5S6</accession>
<comment type="caution">
    <text evidence="1">The sequence shown here is derived from an EMBL/GenBank/DDBJ whole genome shotgun (WGS) entry which is preliminary data.</text>
</comment>
<gene>
    <name evidence="1" type="ORF">BCY91_04805</name>
</gene>
<dbReference type="Proteomes" id="UP000283433">
    <property type="component" value="Unassembled WGS sequence"/>
</dbReference>
<dbReference type="RefSeq" id="WP_120181701.1">
    <property type="nucleotide sequence ID" value="NZ_CBINCU010000033.1"/>
</dbReference>